<dbReference type="OrthoDB" id="9787219at2"/>
<dbReference type="CDD" id="cd12164">
    <property type="entry name" value="GDH_like_2"/>
    <property type="match status" value="1"/>
</dbReference>
<dbReference type="SUPFAM" id="SSF51735">
    <property type="entry name" value="NAD(P)-binding Rossmann-fold domains"/>
    <property type="match status" value="1"/>
</dbReference>
<dbReference type="GO" id="GO:0051287">
    <property type="term" value="F:NAD binding"/>
    <property type="evidence" value="ECO:0007669"/>
    <property type="project" value="InterPro"/>
</dbReference>
<proteinExistence type="predicted"/>
<feature type="domain" description="D-isomer specific 2-hydroxyacid dehydrogenase NAD-binding" evidence="3">
    <location>
        <begin position="105"/>
        <end position="276"/>
    </location>
</feature>
<dbReference type="InterPro" id="IPR036291">
    <property type="entry name" value="NAD(P)-bd_dom_sf"/>
</dbReference>
<dbReference type="Gene3D" id="3.40.50.720">
    <property type="entry name" value="NAD(P)-binding Rossmann-like Domain"/>
    <property type="match status" value="2"/>
</dbReference>
<protein>
    <submittedName>
        <fullName evidence="4">Glyoxylate/hydroxypyruvate reductase A</fullName>
    </submittedName>
</protein>
<dbReference type="PANTHER" id="PTHR43333:SF1">
    <property type="entry name" value="D-ISOMER SPECIFIC 2-HYDROXYACID DEHYDROGENASE NAD-BINDING DOMAIN-CONTAINING PROTEIN"/>
    <property type="match status" value="1"/>
</dbReference>
<sequence>MIPFISRSGLAEQVAWVEALSKAMPNEEIALLSELTEEQKQECDVAIVANPDPQDLLALPALRWVHSVWAGVERMVQELSSPTFSIVRLVDPNLAATMSEAVLAWTLFLHRDMPTYAQQQRKKQWHGQPMVFPQDRRIGILGLGELGKLSALRLANNGFSVAGWSRSEKVMDGISCFHGENGLISLLSQSDIIVCLLPLTAQTKGILNSETLAHLPVGASIINFARGPIINDDALLERLDSDALSHVVLDVFMHEPLPEEHRYWEHSSVTVLPHISAPTSPASASSIVAKNISHYRLTAEIPSAVDPVLGY</sequence>
<keyword evidence="1" id="KW-0560">Oxidoreductase</keyword>
<evidence type="ECO:0000259" key="3">
    <source>
        <dbReference type="Pfam" id="PF02826"/>
    </source>
</evidence>
<evidence type="ECO:0000256" key="2">
    <source>
        <dbReference type="ARBA" id="ARBA00023027"/>
    </source>
</evidence>
<evidence type="ECO:0000313" key="5">
    <source>
        <dbReference type="Proteomes" id="UP000253506"/>
    </source>
</evidence>
<dbReference type="EMBL" id="QPJQ01000001">
    <property type="protein sequence ID" value="RCX08729.1"/>
    <property type="molecule type" value="Genomic_DNA"/>
</dbReference>
<reference evidence="4 5" key="1">
    <citation type="submission" date="2018-07" db="EMBL/GenBank/DDBJ databases">
        <title>Genomic Encyclopedia of Type Strains, Phase III (KMG-III): the genomes of soil and plant-associated and newly described type strains.</title>
        <authorList>
            <person name="Whitman W."/>
        </authorList>
    </citation>
    <scope>NUCLEOTIDE SEQUENCE [LARGE SCALE GENOMIC DNA]</scope>
    <source>
        <strain evidence="4 5">CECT 7731</strain>
    </source>
</reference>
<comment type="caution">
    <text evidence="4">The sequence shown here is derived from an EMBL/GenBank/DDBJ whole genome shotgun (WGS) entry which is preliminary data.</text>
</comment>
<dbReference type="RefSeq" id="WP_114410295.1">
    <property type="nucleotide sequence ID" value="NZ_QPJQ01000001.1"/>
</dbReference>
<accession>A0A369AHA4</accession>
<evidence type="ECO:0000256" key="1">
    <source>
        <dbReference type="ARBA" id="ARBA00023002"/>
    </source>
</evidence>
<organism evidence="4 5">
    <name type="scientific">Marinomonas foliarum</name>
    <dbReference type="NCBI Taxonomy" id="491950"/>
    <lineage>
        <taxon>Bacteria</taxon>
        <taxon>Pseudomonadati</taxon>
        <taxon>Pseudomonadota</taxon>
        <taxon>Gammaproteobacteria</taxon>
        <taxon>Oceanospirillales</taxon>
        <taxon>Oceanospirillaceae</taxon>
        <taxon>Marinomonas</taxon>
    </lineage>
</organism>
<dbReference type="InterPro" id="IPR006140">
    <property type="entry name" value="D-isomer_DH_NAD-bd"/>
</dbReference>
<dbReference type="PANTHER" id="PTHR43333">
    <property type="entry name" value="2-HACID_DH_C DOMAIN-CONTAINING PROTEIN"/>
    <property type="match status" value="1"/>
</dbReference>
<keyword evidence="2" id="KW-0520">NAD</keyword>
<dbReference type="SUPFAM" id="SSF52283">
    <property type="entry name" value="Formate/glycerate dehydrogenase catalytic domain-like"/>
    <property type="match status" value="1"/>
</dbReference>
<dbReference type="Pfam" id="PF02826">
    <property type="entry name" value="2-Hacid_dh_C"/>
    <property type="match status" value="1"/>
</dbReference>
<dbReference type="AlphaFoldDB" id="A0A369AHA4"/>
<name>A0A369AHA4_9GAMM</name>
<dbReference type="GO" id="GO:0016491">
    <property type="term" value="F:oxidoreductase activity"/>
    <property type="evidence" value="ECO:0007669"/>
    <property type="project" value="UniProtKB-KW"/>
</dbReference>
<keyword evidence="4" id="KW-0670">Pyruvate</keyword>
<gene>
    <name evidence="4" type="ORF">DFP77_10147</name>
</gene>
<dbReference type="Proteomes" id="UP000253506">
    <property type="component" value="Unassembled WGS sequence"/>
</dbReference>
<evidence type="ECO:0000313" key="4">
    <source>
        <dbReference type="EMBL" id="RCX08729.1"/>
    </source>
</evidence>